<dbReference type="SMART" id="SM00220">
    <property type="entry name" value="S_TKc"/>
    <property type="match status" value="1"/>
</dbReference>
<reference evidence="8 9" key="1">
    <citation type="submission" date="2019-02" db="EMBL/GenBank/DDBJ databases">
        <title>Deep-cultivation of Planctomycetes and their phenomic and genomic characterization uncovers novel biology.</title>
        <authorList>
            <person name="Wiegand S."/>
            <person name="Jogler M."/>
            <person name="Boedeker C."/>
            <person name="Pinto D."/>
            <person name="Vollmers J."/>
            <person name="Rivas-Marin E."/>
            <person name="Kohn T."/>
            <person name="Peeters S.H."/>
            <person name="Heuer A."/>
            <person name="Rast P."/>
            <person name="Oberbeckmann S."/>
            <person name="Bunk B."/>
            <person name="Jeske O."/>
            <person name="Meyerdierks A."/>
            <person name="Storesund J.E."/>
            <person name="Kallscheuer N."/>
            <person name="Luecker S."/>
            <person name="Lage O.M."/>
            <person name="Pohl T."/>
            <person name="Merkel B.J."/>
            <person name="Hornburger P."/>
            <person name="Mueller R.-W."/>
            <person name="Bruemmer F."/>
            <person name="Labrenz M."/>
            <person name="Spormann A.M."/>
            <person name="Op den Camp H."/>
            <person name="Overmann J."/>
            <person name="Amann R."/>
            <person name="Jetten M.S.M."/>
            <person name="Mascher T."/>
            <person name="Medema M.H."/>
            <person name="Devos D.P."/>
            <person name="Kaster A.-K."/>
            <person name="Ovreas L."/>
            <person name="Rohde M."/>
            <person name="Galperin M.Y."/>
            <person name="Jogler C."/>
        </authorList>
    </citation>
    <scope>NUCLEOTIDE SEQUENCE [LARGE SCALE GENOMIC DNA]</scope>
    <source>
        <strain evidence="8 9">ETA_A1</strain>
    </source>
</reference>
<dbReference type="InterPro" id="IPR000719">
    <property type="entry name" value="Prot_kinase_dom"/>
</dbReference>
<dbReference type="PROSITE" id="PS00107">
    <property type="entry name" value="PROTEIN_KINASE_ATP"/>
    <property type="match status" value="1"/>
</dbReference>
<dbReference type="Proteomes" id="UP000319576">
    <property type="component" value="Chromosome"/>
</dbReference>
<dbReference type="InterPro" id="IPR011009">
    <property type="entry name" value="Kinase-like_dom_sf"/>
</dbReference>
<sequence length="908" mass="97192">MTITPSIPIPPSRRLPAPLDQTPPPTILFGPPPPPAVFGSSRTGSSAFGDDPAAGPSMPEVGDVFVGFRLVEELGRGTFGRVFLAHQLDLASRPVALKVTLRPTREPERLARLQHLNVVPVYSVHAVGPMQLICMPLRGRRTLADVLKSHRGSSGGWSKKTRALRGSTTVTTKVRPQKTAPAPTPTPAADVPDDLVGNPVAVLRVLSQLAAGLDHAHGRGILHLDIKLGNVLLADTGEPMLLDFNLSTDATEASRELVGGTVQYMAPEQLLDLRTRGHGGVDARTDLYALGVVAFELLAGEPPFPGSSRALANFDSLMAARQAGPPDLRAANTAVTPAVDAIVRKLLAPDPADRYQTAADLKEDVDRQLADRPLRFARERSVAERARKWRRRNPRLLVGGVIAAVVLAAGGSASYAVQAADGRSTAEAHLKAQTTTELLHPLRIDLTTTDDPLAVARGMSRARVLLSDYGLADDPNWRERDTLRRLPHDRRAALTADLGEVALLYASARLAESRVEPGPDGDAVRNDAARFAHAATACFAEAPPALVRLLREFGLSAAEPGPPSTPRDHFLNAVEDFRAARTAEAAAALEDVTFADPTHAAAQFLLATCRDRLGQADAAVERYAVAAALLPRDLRTYRHWGRAELNAKRPDRALKVFDRSVRRMEGVEPGADFRDLRGSARLAVGDYPGAADDFTVAIRSGVRPVASFLGRAAARDASGDPAGAAADRRALASVTPVRAVDWLERGLAIEAHDPTGARRDFEKAVAGGAATPDAFRALLRSVLGHTNDAEAALHAAEEAVYRFPGRAEFHAARALALARLGRAAEARDAVAASAARQPTDLDSYRLAAALARSSNPADQTAALQWLRQAYLAGVRNVSRYESDNDLAALRETPEYREFRAAAVELMRK</sequence>
<feature type="domain" description="Protein kinase" evidence="7">
    <location>
        <begin position="68"/>
        <end position="369"/>
    </location>
</feature>
<dbReference type="GO" id="GO:0005524">
    <property type="term" value="F:ATP binding"/>
    <property type="evidence" value="ECO:0007669"/>
    <property type="project" value="UniProtKB-UniRule"/>
</dbReference>
<evidence type="ECO:0000256" key="2">
    <source>
        <dbReference type="ARBA" id="ARBA00022741"/>
    </source>
</evidence>
<keyword evidence="2 5" id="KW-0547">Nucleotide-binding</keyword>
<dbReference type="AlphaFoldDB" id="A0A517XTA9"/>
<dbReference type="OrthoDB" id="6111975at2"/>
<dbReference type="PROSITE" id="PS50011">
    <property type="entry name" value="PROTEIN_KINASE_DOM"/>
    <property type="match status" value="1"/>
</dbReference>
<dbReference type="InterPro" id="IPR008271">
    <property type="entry name" value="Ser/Thr_kinase_AS"/>
</dbReference>
<dbReference type="GO" id="GO:0004674">
    <property type="term" value="F:protein serine/threonine kinase activity"/>
    <property type="evidence" value="ECO:0007669"/>
    <property type="project" value="UniProtKB-EC"/>
</dbReference>
<keyword evidence="3 8" id="KW-0418">Kinase</keyword>
<feature type="binding site" evidence="5">
    <location>
        <position position="98"/>
    </location>
    <ligand>
        <name>ATP</name>
        <dbReference type="ChEBI" id="CHEBI:30616"/>
    </ligand>
</feature>
<evidence type="ECO:0000256" key="5">
    <source>
        <dbReference type="PROSITE-ProRule" id="PRU10141"/>
    </source>
</evidence>
<gene>
    <name evidence="8" type="primary">pknB_23</name>
    <name evidence="8" type="ORF">ETAA1_26900</name>
</gene>
<dbReference type="SUPFAM" id="SSF56112">
    <property type="entry name" value="Protein kinase-like (PK-like)"/>
    <property type="match status" value="1"/>
</dbReference>
<evidence type="ECO:0000259" key="7">
    <source>
        <dbReference type="PROSITE" id="PS50011"/>
    </source>
</evidence>
<accession>A0A517XTA9</accession>
<dbReference type="CDD" id="cd14014">
    <property type="entry name" value="STKc_PknB_like"/>
    <property type="match status" value="1"/>
</dbReference>
<organism evidence="8 9">
    <name type="scientific">Urbifossiella limnaea</name>
    <dbReference type="NCBI Taxonomy" id="2528023"/>
    <lineage>
        <taxon>Bacteria</taxon>
        <taxon>Pseudomonadati</taxon>
        <taxon>Planctomycetota</taxon>
        <taxon>Planctomycetia</taxon>
        <taxon>Gemmatales</taxon>
        <taxon>Gemmataceae</taxon>
        <taxon>Urbifossiella</taxon>
    </lineage>
</organism>
<evidence type="ECO:0000256" key="3">
    <source>
        <dbReference type="ARBA" id="ARBA00022777"/>
    </source>
</evidence>
<keyword evidence="9" id="KW-1185">Reference proteome</keyword>
<dbReference type="Gene3D" id="1.25.40.10">
    <property type="entry name" value="Tetratricopeptide repeat domain"/>
    <property type="match status" value="2"/>
</dbReference>
<evidence type="ECO:0000256" key="4">
    <source>
        <dbReference type="ARBA" id="ARBA00022840"/>
    </source>
</evidence>
<evidence type="ECO:0000256" key="1">
    <source>
        <dbReference type="ARBA" id="ARBA00022679"/>
    </source>
</evidence>
<dbReference type="Gene3D" id="1.10.510.10">
    <property type="entry name" value="Transferase(Phosphotransferase) domain 1"/>
    <property type="match status" value="2"/>
</dbReference>
<dbReference type="RefSeq" id="WP_145238790.1">
    <property type="nucleotide sequence ID" value="NZ_CP036273.1"/>
</dbReference>
<dbReference type="SUPFAM" id="SSF48452">
    <property type="entry name" value="TPR-like"/>
    <property type="match status" value="2"/>
</dbReference>
<evidence type="ECO:0000313" key="9">
    <source>
        <dbReference type="Proteomes" id="UP000319576"/>
    </source>
</evidence>
<dbReference type="InterPro" id="IPR017441">
    <property type="entry name" value="Protein_kinase_ATP_BS"/>
</dbReference>
<feature type="region of interest" description="Disordered" evidence="6">
    <location>
        <begin position="1"/>
        <end position="54"/>
    </location>
</feature>
<evidence type="ECO:0000313" key="8">
    <source>
        <dbReference type="EMBL" id="QDU20732.1"/>
    </source>
</evidence>
<keyword evidence="4 5" id="KW-0067">ATP-binding</keyword>
<dbReference type="PROSITE" id="PS00108">
    <property type="entry name" value="PROTEIN_KINASE_ST"/>
    <property type="match status" value="1"/>
</dbReference>
<feature type="compositionally biased region" description="Pro residues" evidence="6">
    <location>
        <begin position="21"/>
        <end position="36"/>
    </location>
</feature>
<protein>
    <submittedName>
        <fullName evidence="8">Serine/threonine-protein kinase PknB</fullName>
        <ecNumber evidence="8">2.7.11.1</ecNumber>
    </submittedName>
</protein>
<dbReference type="PANTHER" id="PTHR43289">
    <property type="entry name" value="MITOGEN-ACTIVATED PROTEIN KINASE KINASE KINASE 20-RELATED"/>
    <property type="match status" value="1"/>
</dbReference>
<dbReference type="Pfam" id="PF00069">
    <property type="entry name" value="Pkinase"/>
    <property type="match status" value="1"/>
</dbReference>
<keyword evidence="1 8" id="KW-0808">Transferase</keyword>
<dbReference type="EMBL" id="CP036273">
    <property type="protein sequence ID" value="QDU20732.1"/>
    <property type="molecule type" value="Genomic_DNA"/>
</dbReference>
<dbReference type="InterPro" id="IPR011990">
    <property type="entry name" value="TPR-like_helical_dom_sf"/>
</dbReference>
<dbReference type="PANTHER" id="PTHR43289:SF34">
    <property type="entry name" value="SERINE_THREONINE-PROTEIN KINASE YBDM-RELATED"/>
    <property type="match status" value="1"/>
</dbReference>
<feature type="region of interest" description="Disordered" evidence="6">
    <location>
        <begin position="149"/>
        <end position="193"/>
    </location>
</feature>
<proteinExistence type="predicted"/>
<dbReference type="EC" id="2.7.11.1" evidence="8"/>
<dbReference type="KEGG" id="uli:ETAA1_26900"/>
<name>A0A517XTA9_9BACT</name>
<evidence type="ECO:0000256" key="6">
    <source>
        <dbReference type="SAM" id="MobiDB-lite"/>
    </source>
</evidence>